<dbReference type="GO" id="GO:0016706">
    <property type="term" value="F:2-oxoglutarate-dependent dioxygenase activity"/>
    <property type="evidence" value="ECO:0007669"/>
    <property type="project" value="UniProtKB-ARBA"/>
</dbReference>
<keyword evidence="2" id="KW-0560">Oxidoreductase</keyword>
<proteinExistence type="predicted"/>
<protein>
    <submittedName>
        <fullName evidence="2">Phytanoyl-CoA Dioxygenase</fullName>
    </submittedName>
</protein>
<name>A0A410RU30_CORCK</name>
<accession>A0A410RU30</accession>
<evidence type="ECO:0000313" key="2">
    <source>
        <dbReference type="EMBL" id="QAT85367.1"/>
    </source>
</evidence>
<evidence type="ECO:0000256" key="1">
    <source>
        <dbReference type="ARBA" id="ARBA00001954"/>
    </source>
</evidence>
<dbReference type="Proteomes" id="UP000288758">
    <property type="component" value="Chromosome"/>
</dbReference>
<dbReference type="Pfam" id="PF05721">
    <property type="entry name" value="PhyH"/>
    <property type="match status" value="1"/>
</dbReference>
<comment type="cofactor">
    <cofactor evidence="1">
        <name>Fe(2+)</name>
        <dbReference type="ChEBI" id="CHEBI:29033"/>
    </cofactor>
</comment>
<dbReference type="InterPro" id="IPR008775">
    <property type="entry name" value="Phytyl_CoA_dOase-like"/>
</dbReference>
<dbReference type="GO" id="GO:0005506">
    <property type="term" value="F:iron ion binding"/>
    <property type="evidence" value="ECO:0007669"/>
    <property type="project" value="UniProtKB-ARBA"/>
</dbReference>
<dbReference type="PANTHER" id="PTHR20883">
    <property type="entry name" value="PHYTANOYL-COA DIOXYGENASE DOMAIN CONTAINING 1"/>
    <property type="match status" value="1"/>
</dbReference>
<keyword evidence="2" id="KW-0223">Dioxygenase</keyword>
<dbReference type="SUPFAM" id="SSF51197">
    <property type="entry name" value="Clavaminate synthase-like"/>
    <property type="match status" value="1"/>
</dbReference>
<reference evidence="2 3" key="1">
    <citation type="submission" date="2018-12" db="EMBL/GenBank/DDBJ databases">
        <title>Complete Genome Sequence of the Corallopyronin A producing Myxobacterium Corallococcus coralloides B035.</title>
        <authorList>
            <person name="Bouhired S.M."/>
            <person name="Rupp O."/>
            <person name="Blom J."/>
            <person name="Schaeberle T.F."/>
            <person name="Kehraus S."/>
            <person name="Schiefer A."/>
            <person name="Pfarr K."/>
            <person name="Goesmann A."/>
            <person name="Hoerauf A."/>
            <person name="Koenig G.M."/>
        </authorList>
    </citation>
    <scope>NUCLEOTIDE SEQUENCE [LARGE SCALE GENOMIC DNA]</scope>
    <source>
        <strain evidence="2 3">B035</strain>
    </source>
</reference>
<gene>
    <name evidence="2" type="ORF">EJ065_3806</name>
</gene>
<evidence type="ECO:0000313" key="3">
    <source>
        <dbReference type="Proteomes" id="UP000288758"/>
    </source>
</evidence>
<dbReference type="Gene3D" id="2.60.120.620">
    <property type="entry name" value="q2cbj1_9rhob like domain"/>
    <property type="match status" value="1"/>
</dbReference>
<dbReference type="PANTHER" id="PTHR20883:SF48">
    <property type="entry name" value="ECTOINE DIOXYGENASE"/>
    <property type="match status" value="1"/>
</dbReference>
<dbReference type="AlphaFoldDB" id="A0A410RU30"/>
<organism evidence="2 3">
    <name type="scientific">Corallococcus coralloides</name>
    <name type="common">Myxococcus coralloides</name>
    <dbReference type="NCBI Taxonomy" id="184914"/>
    <lineage>
        <taxon>Bacteria</taxon>
        <taxon>Pseudomonadati</taxon>
        <taxon>Myxococcota</taxon>
        <taxon>Myxococcia</taxon>
        <taxon>Myxococcales</taxon>
        <taxon>Cystobacterineae</taxon>
        <taxon>Myxococcaceae</taxon>
        <taxon>Corallococcus</taxon>
    </lineage>
</organism>
<sequence>MVRAMLSVEAEALDVAAVLAHYEAHGFARLGRVLDDAGVEALRERADDLMLGRVVYPGMFFQPDATTGRYEDAPLGLGWQGPSLNYRKLEKLEKDPRFLAWMENPLFERIARARIPGDIVLYRAILFHKGPAGGSNLPFHQDGGKLWGLTREPDLQIWTALDDAPEGGGCLEVIPGSHRAGLVTALGGVIPPDRVEAADAEAHVVPLPVRAGEALLVHNHVWHRSGRGRPGQRRRAFSACYMSADTTCVRKKKAPRVFPPMFRHPVRGG</sequence>
<dbReference type="EMBL" id="CP034669">
    <property type="protein sequence ID" value="QAT85367.1"/>
    <property type="molecule type" value="Genomic_DNA"/>
</dbReference>